<dbReference type="Gene3D" id="3.90.1340.10">
    <property type="entry name" value="Phage tail collar domain"/>
    <property type="match status" value="1"/>
</dbReference>
<comment type="caution">
    <text evidence="2">The sequence shown here is derived from an EMBL/GenBank/DDBJ whole genome shotgun (WGS) entry which is preliminary data.</text>
</comment>
<evidence type="ECO:0000313" key="2">
    <source>
        <dbReference type="EMBL" id="MFN0292913.1"/>
    </source>
</evidence>
<dbReference type="Proteomes" id="UP001517367">
    <property type="component" value="Unassembled WGS sequence"/>
</dbReference>
<evidence type="ECO:0000313" key="3">
    <source>
        <dbReference type="Proteomes" id="UP001517367"/>
    </source>
</evidence>
<sequence>MDAFISSIILFAGNFNPRNWAFCSGQVLAIAQNTALFSLLGTNYGGNGSTTYALPDLRGRTPIAPGQGPGLPAYNLGEMAGTPTVTLLSNNMPFHTHTASLSNLSSIPQAATVAGDAITPENNYLALSPKIGSGPNATQLKTYATPTTATGNVKPMVGNTVSGSATNSAVGGNAPFSIMQPYLAINYIICQFGIFPSRN</sequence>
<name>A0ABW9JKN0_9SPHI</name>
<gene>
    <name evidence="2" type="ORF">E5L68_016065</name>
</gene>
<dbReference type="SUPFAM" id="SSF88874">
    <property type="entry name" value="Receptor-binding domain of short tail fibre protein gp12"/>
    <property type="match status" value="1"/>
</dbReference>
<accession>A0ABW9JKN0</accession>
<dbReference type="InterPro" id="IPR037053">
    <property type="entry name" value="Phage_tail_collar_dom_sf"/>
</dbReference>
<feature type="domain" description="Phage tail collar" evidence="1">
    <location>
        <begin position="7"/>
        <end position="62"/>
    </location>
</feature>
<evidence type="ECO:0000259" key="1">
    <source>
        <dbReference type="Pfam" id="PF07484"/>
    </source>
</evidence>
<reference evidence="2 3" key="1">
    <citation type="submission" date="2024-12" db="EMBL/GenBank/DDBJ databases">
        <authorList>
            <person name="Hu S."/>
        </authorList>
    </citation>
    <scope>NUCLEOTIDE SEQUENCE [LARGE SCALE GENOMIC DNA]</scope>
    <source>
        <strain evidence="2 3">P-25</strain>
    </source>
</reference>
<dbReference type="EMBL" id="SRMP02000034">
    <property type="protein sequence ID" value="MFN0292913.1"/>
    <property type="molecule type" value="Genomic_DNA"/>
</dbReference>
<protein>
    <submittedName>
        <fullName evidence="2">Phage tail protein</fullName>
    </submittedName>
</protein>
<dbReference type="RefSeq" id="WP_171046923.1">
    <property type="nucleotide sequence ID" value="NZ_SRMP02000034.1"/>
</dbReference>
<keyword evidence="3" id="KW-1185">Reference proteome</keyword>
<organism evidence="2 3">
    <name type="scientific">Pedobacter helvus</name>
    <dbReference type="NCBI Taxonomy" id="2563444"/>
    <lineage>
        <taxon>Bacteria</taxon>
        <taxon>Pseudomonadati</taxon>
        <taxon>Bacteroidota</taxon>
        <taxon>Sphingobacteriia</taxon>
        <taxon>Sphingobacteriales</taxon>
        <taxon>Sphingobacteriaceae</taxon>
        <taxon>Pedobacter</taxon>
    </lineage>
</organism>
<dbReference type="InterPro" id="IPR011083">
    <property type="entry name" value="Phage_tail_collar_dom"/>
</dbReference>
<dbReference type="Pfam" id="PF07484">
    <property type="entry name" value="Collar"/>
    <property type="match status" value="1"/>
</dbReference>
<proteinExistence type="predicted"/>